<feature type="domain" description="Glycosyltransferase 2-like" evidence="4">
    <location>
        <begin position="5"/>
        <end position="156"/>
    </location>
</feature>
<sequence>MSVGIVIPVFNQLNYTQGCLESLRKTISPDVVIVIVNNGSSDGTTAFLSTCTSATIISNPENKGCAAAWNQGVKATTADWVVILNNDVLLSSGWLEGLVAFAEQNGLDIVSPGIREGELNYDLETYAQQFVNNTGKAVRFGVANGICFMVHRRVFEKVGLFDENFRIGQFEDSDFFKRAQAAGFKLGTTGRSFIHHFGSITQNSIRESKTVRPYEAENRAYFRKKWKLNWLARRLQKLRQKAQAASWRARELRECGHSLMEKWRAGKLEHH</sequence>
<name>B9XPL6_PEDPL</name>
<dbReference type="SUPFAM" id="SSF53448">
    <property type="entry name" value="Nucleotide-diphospho-sugar transferases"/>
    <property type="match status" value="1"/>
</dbReference>
<dbReference type="PANTHER" id="PTHR43179:SF12">
    <property type="entry name" value="GALACTOFURANOSYLTRANSFERASE GLFT2"/>
    <property type="match status" value="1"/>
</dbReference>
<keyword evidence="6" id="KW-1185">Reference proteome</keyword>
<gene>
    <name evidence="5" type="ORF">Cflav_PD1444</name>
</gene>
<dbReference type="PANTHER" id="PTHR43179">
    <property type="entry name" value="RHAMNOSYLTRANSFERASE WBBL"/>
    <property type="match status" value="1"/>
</dbReference>
<dbReference type="InterPro" id="IPR029044">
    <property type="entry name" value="Nucleotide-diphossugar_trans"/>
</dbReference>
<keyword evidence="2" id="KW-0328">Glycosyltransferase</keyword>
<dbReference type="RefSeq" id="WP_007417752.1">
    <property type="nucleotide sequence ID" value="NZ_ABOX02000047.1"/>
</dbReference>
<evidence type="ECO:0000313" key="6">
    <source>
        <dbReference type="Proteomes" id="UP000003688"/>
    </source>
</evidence>
<accession>B9XPL6</accession>
<comment type="similarity">
    <text evidence="1">Belongs to the glycosyltransferase 2 family.</text>
</comment>
<dbReference type="STRING" id="320771.Cflav_PD1444"/>
<organism evidence="5 6">
    <name type="scientific">Pedosphaera parvula (strain Ellin514)</name>
    <dbReference type="NCBI Taxonomy" id="320771"/>
    <lineage>
        <taxon>Bacteria</taxon>
        <taxon>Pseudomonadati</taxon>
        <taxon>Verrucomicrobiota</taxon>
        <taxon>Pedosphaerae</taxon>
        <taxon>Pedosphaerales</taxon>
        <taxon>Pedosphaeraceae</taxon>
        <taxon>Pedosphaera</taxon>
    </lineage>
</organism>
<evidence type="ECO:0000256" key="2">
    <source>
        <dbReference type="ARBA" id="ARBA00022676"/>
    </source>
</evidence>
<comment type="caution">
    <text evidence="5">The sequence shown here is derived from an EMBL/GenBank/DDBJ whole genome shotgun (WGS) entry which is preliminary data.</text>
</comment>
<dbReference type="GO" id="GO:0016757">
    <property type="term" value="F:glycosyltransferase activity"/>
    <property type="evidence" value="ECO:0007669"/>
    <property type="project" value="UniProtKB-KW"/>
</dbReference>
<dbReference type="EMBL" id="ABOX02000047">
    <property type="protein sequence ID" value="EEF58244.1"/>
    <property type="molecule type" value="Genomic_DNA"/>
</dbReference>
<dbReference type="AlphaFoldDB" id="B9XPL6"/>
<evidence type="ECO:0000313" key="5">
    <source>
        <dbReference type="EMBL" id="EEF58244.1"/>
    </source>
</evidence>
<reference evidence="5 6" key="1">
    <citation type="journal article" date="2011" name="J. Bacteriol.">
        <title>Genome sequence of 'Pedosphaera parvula' Ellin514, an aerobic Verrucomicrobial isolate from pasture soil.</title>
        <authorList>
            <person name="Kant R."/>
            <person name="van Passel M.W."/>
            <person name="Sangwan P."/>
            <person name="Palva A."/>
            <person name="Lucas S."/>
            <person name="Copeland A."/>
            <person name="Lapidus A."/>
            <person name="Glavina Del Rio T."/>
            <person name="Dalin E."/>
            <person name="Tice H."/>
            <person name="Bruce D."/>
            <person name="Goodwin L."/>
            <person name="Pitluck S."/>
            <person name="Chertkov O."/>
            <person name="Larimer F.W."/>
            <person name="Land M.L."/>
            <person name="Hauser L."/>
            <person name="Brettin T.S."/>
            <person name="Detter J.C."/>
            <person name="Han S."/>
            <person name="de Vos W.M."/>
            <person name="Janssen P.H."/>
            <person name="Smidt H."/>
        </authorList>
    </citation>
    <scope>NUCLEOTIDE SEQUENCE [LARGE SCALE GENOMIC DNA]</scope>
    <source>
        <strain evidence="5 6">Ellin514</strain>
    </source>
</reference>
<dbReference type="Proteomes" id="UP000003688">
    <property type="component" value="Unassembled WGS sequence"/>
</dbReference>
<keyword evidence="3 5" id="KW-0808">Transferase</keyword>
<protein>
    <submittedName>
        <fullName evidence="5">Glycosyl transferase family 2</fullName>
    </submittedName>
</protein>
<dbReference type="InterPro" id="IPR001173">
    <property type="entry name" value="Glyco_trans_2-like"/>
</dbReference>
<proteinExistence type="inferred from homology"/>
<dbReference type="Pfam" id="PF00535">
    <property type="entry name" value="Glycos_transf_2"/>
    <property type="match status" value="1"/>
</dbReference>
<evidence type="ECO:0000256" key="3">
    <source>
        <dbReference type="ARBA" id="ARBA00022679"/>
    </source>
</evidence>
<dbReference type="OrthoDB" id="9179784at2"/>
<dbReference type="Gene3D" id="3.90.550.10">
    <property type="entry name" value="Spore Coat Polysaccharide Biosynthesis Protein SpsA, Chain A"/>
    <property type="match status" value="1"/>
</dbReference>
<evidence type="ECO:0000256" key="1">
    <source>
        <dbReference type="ARBA" id="ARBA00006739"/>
    </source>
</evidence>
<dbReference type="CDD" id="cd04186">
    <property type="entry name" value="GT_2_like_c"/>
    <property type="match status" value="1"/>
</dbReference>
<evidence type="ECO:0000259" key="4">
    <source>
        <dbReference type="Pfam" id="PF00535"/>
    </source>
</evidence>